<reference evidence="2" key="1">
    <citation type="submission" date="2020-11" db="EMBL/GenBank/DDBJ databases">
        <authorList>
            <consortium name="DOE Joint Genome Institute"/>
            <person name="Ahrendt S."/>
            <person name="Riley R."/>
            <person name="Andreopoulos W."/>
            <person name="Labutti K."/>
            <person name="Pangilinan J."/>
            <person name="Ruiz-Duenas F.J."/>
            <person name="Barrasa J.M."/>
            <person name="Sanchez-Garcia M."/>
            <person name="Camarero S."/>
            <person name="Miyauchi S."/>
            <person name="Serrano A."/>
            <person name="Linde D."/>
            <person name="Babiker R."/>
            <person name="Drula E."/>
            <person name="Ayuso-Fernandez I."/>
            <person name="Pacheco R."/>
            <person name="Padilla G."/>
            <person name="Ferreira P."/>
            <person name="Barriuso J."/>
            <person name="Kellner H."/>
            <person name="Castanera R."/>
            <person name="Alfaro M."/>
            <person name="Ramirez L."/>
            <person name="Pisabarro A.G."/>
            <person name="Kuo A."/>
            <person name="Tritt A."/>
            <person name="Lipzen A."/>
            <person name="He G."/>
            <person name="Yan M."/>
            <person name="Ng V."/>
            <person name="Cullen D."/>
            <person name="Martin F."/>
            <person name="Rosso M.-N."/>
            <person name="Henrissat B."/>
            <person name="Hibbett D."/>
            <person name="Martinez A.T."/>
            <person name="Grigoriev I.V."/>
        </authorList>
    </citation>
    <scope>NUCLEOTIDE SEQUENCE</scope>
    <source>
        <strain evidence="2">CBS 247.69</strain>
    </source>
</reference>
<evidence type="ECO:0000313" key="3">
    <source>
        <dbReference type="Proteomes" id="UP000807353"/>
    </source>
</evidence>
<dbReference type="OrthoDB" id="3027520at2759"/>
<evidence type="ECO:0000313" key="2">
    <source>
        <dbReference type="EMBL" id="KAF9455969.1"/>
    </source>
</evidence>
<comment type="caution">
    <text evidence="2">The sequence shown here is derived from an EMBL/GenBank/DDBJ whole genome shotgun (WGS) entry which is preliminary data.</text>
</comment>
<gene>
    <name evidence="2" type="ORF">BDZ94DRAFT_1315628</name>
</gene>
<dbReference type="InterPro" id="IPR011011">
    <property type="entry name" value="Znf_FYVE_PHD"/>
</dbReference>
<sequence length="367" mass="41146">MSQPTPHHPIKVSFQVNGMVETDKSTCFWLLDGARRPTTEYVFQHTQNNLDILPVPDALESEDETLPPHSNTTHNLEPSLTDSNESLPDSLFPLNCCCGLVGDGNMLYQTVEGEAIQYDKCKDWSHFACQRDSRASGLKENELFLCDICLVRPFLPWRKSQWMGIKQQTGMGVLEWDVAYLLAMGSIGTLSTSFTRKVMVSNGVFDGGGGKDIVDSLWMDRTGRRTIRVGADVLKSLLQAPDDAVGIIPARTWLISTKPNLKSTLVPYIGSLTILERAHIANWFELHISQKPDLQQNWLGYLPIAHAHTLFISNQIKSDARFKDLSDDALLQKAWEIQFTGVPSIWTNVDVDHDSLSVRATLLLHQQ</sequence>
<protein>
    <submittedName>
        <fullName evidence="2">Uncharacterized protein</fullName>
    </submittedName>
</protein>
<dbReference type="Gene3D" id="3.30.40.10">
    <property type="entry name" value="Zinc/RING finger domain, C3HC4 (zinc finger)"/>
    <property type="match status" value="1"/>
</dbReference>
<dbReference type="SUPFAM" id="SSF57903">
    <property type="entry name" value="FYVE/PHD zinc finger"/>
    <property type="match status" value="1"/>
</dbReference>
<dbReference type="Proteomes" id="UP000807353">
    <property type="component" value="Unassembled WGS sequence"/>
</dbReference>
<accession>A0A9P5XSL7</accession>
<name>A0A9P5XSL7_9AGAR</name>
<evidence type="ECO:0000256" key="1">
    <source>
        <dbReference type="SAM" id="MobiDB-lite"/>
    </source>
</evidence>
<feature type="region of interest" description="Disordered" evidence="1">
    <location>
        <begin position="60"/>
        <end position="83"/>
    </location>
</feature>
<keyword evidence="3" id="KW-1185">Reference proteome</keyword>
<dbReference type="EMBL" id="MU150483">
    <property type="protein sequence ID" value="KAF9455969.1"/>
    <property type="molecule type" value="Genomic_DNA"/>
</dbReference>
<organism evidence="2 3">
    <name type="scientific">Collybia nuda</name>
    <dbReference type="NCBI Taxonomy" id="64659"/>
    <lineage>
        <taxon>Eukaryota</taxon>
        <taxon>Fungi</taxon>
        <taxon>Dikarya</taxon>
        <taxon>Basidiomycota</taxon>
        <taxon>Agaricomycotina</taxon>
        <taxon>Agaricomycetes</taxon>
        <taxon>Agaricomycetidae</taxon>
        <taxon>Agaricales</taxon>
        <taxon>Tricholomatineae</taxon>
        <taxon>Clitocybaceae</taxon>
        <taxon>Collybia</taxon>
    </lineage>
</organism>
<proteinExistence type="predicted"/>
<feature type="compositionally biased region" description="Polar residues" evidence="1">
    <location>
        <begin position="68"/>
        <end position="83"/>
    </location>
</feature>
<dbReference type="InterPro" id="IPR013083">
    <property type="entry name" value="Znf_RING/FYVE/PHD"/>
</dbReference>
<dbReference type="AlphaFoldDB" id="A0A9P5XSL7"/>